<evidence type="ECO:0000256" key="1">
    <source>
        <dbReference type="ARBA" id="ARBA00001946"/>
    </source>
</evidence>
<keyword evidence="21" id="KW-1185">Reference proteome</keyword>
<feature type="transmembrane region" description="Helical" evidence="19">
    <location>
        <begin position="50"/>
        <end position="69"/>
    </location>
</feature>
<reference evidence="20 21" key="1">
    <citation type="submission" date="2019-03" db="EMBL/GenBank/DDBJ databases">
        <title>Ramlibacter sp. 18x22-1, whole genome shotgun sequence.</title>
        <authorList>
            <person name="Zhang X."/>
            <person name="Feng G."/>
            <person name="Zhu H."/>
        </authorList>
    </citation>
    <scope>NUCLEOTIDE SEQUENCE [LARGE SCALE GENOMIC DNA]</scope>
    <source>
        <strain evidence="20 21">18x22-1</strain>
    </source>
</reference>
<evidence type="ECO:0000256" key="16">
    <source>
        <dbReference type="ARBA" id="ARBA00032853"/>
    </source>
</evidence>
<dbReference type="InterPro" id="IPR003805">
    <property type="entry name" value="CobS"/>
</dbReference>
<evidence type="ECO:0000256" key="2">
    <source>
        <dbReference type="ARBA" id="ARBA00004651"/>
    </source>
</evidence>
<dbReference type="AlphaFoldDB" id="A0A4Z0BZ37"/>
<evidence type="ECO:0000256" key="17">
    <source>
        <dbReference type="ARBA" id="ARBA00048623"/>
    </source>
</evidence>
<comment type="catalytic activity">
    <reaction evidence="17 19">
        <text>alpha-ribazole + adenosylcob(III)inamide-GDP = adenosylcob(III)alamin + GMP + H(+)</text>
        <dbReference type="Rhea" id="RHEA:16049"/>
        <dbReference type="ChEBI" id="CHEBI:10329"/>
        <dbReference type="ChEBI" id="CHEBI:15378"/>
        <dbReference type="ChEBI" id="CHEBI:18408"/>
        <dbReference type="ChEBI" id="CHEBI:58115"/>
        <dbReference type="ChEBI" id="CHEBI:60487"/>
        <dbReference type="EC" id="2.7.8.26"/>
    </reaction>
</comment>
<comment type="cofactor">
    <cofactor evidence="1 19">
        <name>Mg(2+)</name>
        <dbReference type="ChEBI" id="CHEBI:18420"/>
    </cofactor>
</comment>
<evidence type="ECO:0000256" key="18">
    <source>
        <dbReference type="ARBA" id="ARBA00049504"/>
    </source>
</evidence>
<keyword evidence="11 19" id="KW-0460">Magnesium</keyword>
<evidence type="ECO:0000256" key="11">
    <source>
        <dbReference type="ARBA" id="ARBA00022842"/>
    </source>
</evidence>
<evidence type="ECO:0000256" key="19">
    <source>
        <dbReference type="HAMAP-Rule" id="MF_00719"/>
    </source>
</evidence>
<comment type="subcellular location">
    <subcellularLocation>
        <location evidence="2 19">Cell membrane</location>
        <topology evidence="2 19">Multi-pass membrane protein</topology>
    </subcellularLocation>
</comment>
<dbReference type="EC" id="2.7.8.26" evidence="5 19"/>
<evidence type="ECO:0000256" key="12">
    <source>
        <dbReference type="ARBA" id="ARBA00022989"/>
    </source>
</evidence>
<dbReference type="RefSeq" id="WP_135249174.1">
    <property type="nucleotide sequence ID" value="NZ_SMLK01000002.1"/>
</dbReference>
<dbReference type="Pfam" id="PF02654">
    <property type="entry name" value="CobS"/>
    <property type="match status" value="1"/>
</dbReference>
<evidence type="ECO:0000256" key="14">
    <source>
        <dbReference type="ARBA" id="ARBA00025228"/>
    </source>
</evidence>
<dbReference type="GO" id="GO:0051073">
    <property type="term" value="F:adenosylcobinamide-GDP ribazoletransferase activity"/>
    <property type="evidence" value="ECO:0007669"/>
    <property type="project" value="UniProtKB-UniRule"/>
</dbReference>
<dbReference type="PANTHER" id="PTHR34148">
    <property type="entry name" value="ADENOSYLCOBINAMIDE-GDP RIBAZOLETRANSFERASE"/>
    <property type="match status" value="1"/>
</dbReference>
<dbReference type="OrthoDB" id="9794626at2"/>
<dbReference type="GO" id="GO:0008818">
    <property type="term" value="F:cobalamin 5'-phosphate synthase activity"/>
    <property type="evidence" value="ECO:0007669"/>
    <property type="project" value="UniProtKB-UniRule"/>
</dbReference>
<accession>A0A4Z0BZ37</accession>
<evidence type="ECO:0000256" key="13">
    <source>
        <dbReference type="ARBA" id="ARBA00023136"/>
    </source>
</evidence>
<evidence type="ECO:0000256" key="3">
    <source>
        <dbReference type="ARBA" id="ARBA00004663"/>
    </source>
</evidence>
<dbReference type="GO" id="GO:0009236">
    <property type="term" value="P:cobalamin biosynthetic process"/>
    <property type="evidence" value="ECO:0007669"/>
    <property type="project" value="UniProtKB-UniRule"/>
</dbReference>
<keyword evidence="8 19" id="KW-0169">Cobalamin biosynthesis</keyword>
<evidence type="ECO:0000256" key="8">
    <source>
        <dbReference type="ARBA" id="ARBA00022573"/>
    </source>
</evidence>
<dbReference type="NCBIfam" id="TIGR00317">
    <property type="entry name" value="cobS"/>
    <property type="match status" value="1"/>
</dbReference>
<evidence type="ECO:0000256" key="7">
    <source>
        <dbReference type="ARBA" id="ARBA00022475"/>
    </source>
</evidence>
<evidence type="ECO:0000256" key="9">
    <source>
        <dbReference type="ARBA" id="ARBA00022679"/>
    </source>
</evidence>
<comment type="pathway">
    <text evidence="3 19">Cofactor biosynthesis; adenosylcobalamin biosynthesis; adenosylcobalamin from cob(II)yrinate a,c-diamide: step 7/7.</text>
</comment>
<keyword evidence="13 19" id="KW-0472">Membrane</keyword>
<evidence type="ECO:0000313" key="21">
    <source>
        <dbReference type="Proteomes" id="UP000297839"/>
    </source>
</evidence>
<dbReference type="GO" id="GO:0005886">
    <property type="term" value="C:plasma membrane"/>
    <property type="evidence" value="ECO:0007669"/>
    <property type="project" value="UniProtKB-SubCell"/>
</dbReference>
<dbReference type="Proteomes" id="UP000297839">
    <property type="component" value="Unassembled WGS sequence"/>
</dbReference>
<protein>
    <recommendedName>
        <fullName evidence="6 19">Adenosylcobinamide-GDP ribazoletransferase</fullName>
        <ecNumber evidence="5 19">2.7.8.26</ecNumber>
    </recommendedName>
    <alternativeName>
        <fullName evidence="16 19">Cobalamin synthase</fullName>
    </alternativeName>
    <alternativeName>
        <fullName evidence="15 19">Cobalamin-5'-phosphate synthase</fullName>
    </alternativeName>
</protein>
<evidence type="ECO:0000256" key="15">
    <source>
        <dbReference type="ARBA" id="ARBA00032605"/>
    </source>
</evidence>
<proteinExistence type="inferred from homology"/>
<gene>
    <name evidence="19 20" type="primary">cobS</name>
    <name evidence="20" type="ORF">EZ216_07710</name>
</gene>
<comment type="similarity">
    <text evidence="4 19">Belongs to the CobS family.</text>
</comment>
<comment type="function">
    <text evidence="14 19">Joins adenosylcobinamide-GDP and alpha-ribazole to generate adenosylcobalamin (Ado-cobalamin). Also synthesizes adenosylcobalamin 5'-phosphate from adenosylcobinamide-GDP and alpha-ribazole 5'-phosphate.</text>
</comment>
<comment type="catalytic activity">
    <reaction evidence="18 19">
        <text>alpha-ribazole 5'-phosphate + adenosylcob(III)inamide-GDP = adenosylcob(III)alamin 5'-phosphate + GMP + H(+)</text>
        <dbReference type="Rhea" id="RHEA:23560"/>
        <dbReference type="ChEBI" id="CHEBI:15378"/>
        <dbReference type="ChEBI" id="CHEBI:57918"/>
        <dbReference type="ChEBI" id="CHEBI:58115"/>
        <dbReference type="ChEBI" id="CHEBI:60487"/>
        <dbReference type="ChEBI" id="CHEBI:60493"/>
        <dbReference type="EC" id="2.7.8.26"/>
    </reaction>
</comment>
<sequence>MAPRQRAAAFARHYLLAVQFFTRLPVTGPLAEWVGYSPERLRASAAHFPGVGWLVGLAACAAFALFAFALPATPFTHFVAAVAATACTVLLTGAFHEDGLADLADGLGGSLDRERALEIMKDSRIGTFGAIALVLALLTKVGLLAVLAAASPASVFPALLAAHVVSRFWPLLIVRTLPYVADLAGSKSKPLADRISSQALAVAAAWCVVPLAIAALAQGLPFVASALAASGVAFALMRQWLARRLAGFTGDALGATQQACELAFYLGAALALAGPR</sequence>
<evidence type="ECO:0000256" key="6">
    <source>
        <dbReference type="ARBA" id="ARBA00015850"/>
    </source>
</evidence>
<feature type="transmembrane region" description="Helical" evidence="19">
    <location>
        <begin position="219"/>
        <end position="237"/>
    </location>
</feature>
<dbReference type="EMBL" id="SMLK01000002">
    <property type="protein sequence ID" value="TFZ03550.1"/>
    <property type="molecule type" value="Genomic_DNA"/>
</dbReference>
<evidence type="ECO:0000256" key="4">
    <source>
        <dbReference type="ARBA" id="ARBA00010561"/>
    </source>
</evidence>
<keyword evidence="7 19" id="KW-1003">Cell membrane</keyword>
<name>A0A4Z0BZ37_9BURK</name>
<feature type="transmembrane region" description="Helical" evidence="19">
    <location>
        <begin position="75"/>
        <end position="95"/>
    </location>
</feature>
<evidence type="ECO:0000313" key="20">
    <source>
        <dbReference type="EMBL" id="TFZ03550.1"/>
    </source>
</evidence>
<comment type="caution">
    <text evidence="20">The sequence shown here is derived from an EMBL/GenBank/DDBJ whole genome shotgun (WGS) entry which is preliminary data.</text>
</comment>
<dbReference type="UniPathway" id="UPA00148">
    <property type="reaction ID" value="UER00238"/>
</dbReference>
<keyword evidence="9 19" id="KW-0808">Transferase</keyword>
<evidence type="ECO:0000256" key="10">
    <source>
        <dbReference type="ARBA" id="ARBA00022692"/>
    </source>
</evidence>
<keyword evidence="12 19" id="KW-1133">Transmembrane helix</keyword>
<keyword evidence="10 19" id="KW-0812">Transmembrane</keyword>
<evidence type="ECO:0000256" key="5">
    <source>
        <dbReference type="ARBA" id="ARBA00013200"/>
    </source>
</evidence>
<dbReference type="PANTHER" id="PTHR34148:SF1">
    <property type="entry name" value="ADENOSYLCOBINAMIDE-GDP RIBAZOLETRANSFERASE"/>
    <property type="match status" value="1"/>
</dbReference>
<organism evidence="20 21">
    <name type="scientific">Ramlibacter humi</name>
    <dbReference type="NCBI Taxonomy" id="2530451"/>
    <lineage>
        <taxon>Bacteria</taxon>
        <taxon>Pseudomonadati</taxon>
        <taxon>Pseudomonadota</taxon>
        <taxon>Betaproteobacteria</taxon>
        <taxon>Burkholderiales</taxon>
        <taxon>Comamonadaceae</taxon>
        <taxon>Ramlibacter</taxon>
    </lineage>
</organism>
<dbReference type="HAMAP" id="MF_00719">
    <property type="entry name" value="CobS"/>
    <property type="match status" value="1"/>
</dbReference>
<feature type="transmembrane region" description="Helical" evidence="19">
    <location>
        <begin position="125"/>
        <end position="149"/>
    </location>
</feature>